<dbReference type="InterPro" id="IPR026030">
    <property type="entry name" value="Pur-cyt_permease_Fcy2/21/22"/>
</dbReference>
<reference evidence="9 10" key="1">
    <citation type="journal article" date="2024" name="Int. J. Mol. Sci.">
        <title>Exploration of Alicyclobacillus spp. Genome in Search of Antibiotic Resistance.</title>
        <authorList>
            <person name="Bucka-Kolendo J."/>
            <person name="Kiousi D.E."/>
            <person name="Dekowska A."/>
            <person name="Mikolajczuk-Szczyrba A."/>
            <person name="Karadedos D.M."/>
            <person name="Michael P."/>
            <person name="Galanis A."/>
            <person name="Sokolowska B."/>
        </authorList>
    </citation>
    <scope>NUCLEOTIDE SEQUENCE [LARGE SCALE GENOMIC DNA]</scope>
    <source>
        <strain evidence="9 10">KKP 3000</strain>
    </source>
</reference>
<dbReference type="Pfam" id="PF02133">
    <property type="entry name" value="Transp_cyt_pur"/>
    <property type="match status" value="1"/>
</dbReference>
<keyword evidence="5 8" id="KW-1133">Transmembrane helix</keyword>
<sequence length="459" mass="50437">MQVEQHSLSFVPESERHGKARDLFNVWFSANMDMLVIVTGALAIGYGLNVVWSLIAVVIGNAIGGIFMASHSAQGPKLGIPQMVQSRAQFGVIGAVLPLILVIGMYLGAFFSCGSLGAQAVHSAIPQISVTTALIVLGAITLVITVYGYDLIHLVERYLTIVFLVVFLIATVALFHLHLPVGEWALSNFHLAPFVVMVSIAATYQMTYAPYVADYSRYLPKNTSSAATFWYSYLGNVISCIWMMIMGVVLAAAFPKFGNDSTGYVAHILGPHFAPVMYIVLVLGIIAIQVLNLYGAFMSTITTLEAFTKITGSRKTRFWLVFVISVVGTYLAISGQTGFTTIYSDFMLLLQYFLLPWSAINLIDFYLLRHGDYDVEAMFDVNGKYGRFNWISISAYIITIILQIPFMNTSLYEGPVARALNGDDIAWVFALALPMIFYYIPMRRKAAASSALSIDSNAV</sequence>
<accession>A0ABV5AEJ4</accession>
<dbReference type="RefSeq" id="WP_275474713.1">
    <property type="nucleotide sequence ID" value="NZ_CP162940.1"/>
</dbReference>
<feature type="transmembrane region" description="Helical" evidence="8">
    <location>
        <begin position="425"/>
        <end position="441"/>
    </location>
</feature>
<feature type="transmembrane region" description="Helical" evidence="8">
    <location>
        <begin position="23"/>
        <end position="44"/>
    </location>
</feature>
<evidence type="ECO:0000256" key="8">
    <source>
        <dbReference type="SAM" id="Phobius"/>
    </source>
</evidence>
<keyword evidence="3 7" id="KW-0813">Transport</keyword>
<evidence type="ECO:0000313" key="9">
    <source>
        <dbReference type="EMBL" id="MFB5190673.1"/>
    </source>
</evidence>
<feature type="transmembrane region" description="Helical" evidence="8">
    <location>
        <begin position="275"/>
        <end position="297"/>
    </location>
</feature>
<feature type="transmembrane region" description="Helical" evidence="8">
    <location>
        <begin position="318"/>
        <end position="343"/>
    </location>
</feature>
<comment type="subcellular location">
    <subcellularLocation>
        <location evidence="1">Membrane</location>
        <topology evidence="1">Multi-pass membrane protein</topology>
    </subcellularLocation>
</comment>
<organism evidence="9 10">
    <name type="scientific">Alicyclobacillus fastidiosus</name>
    <dbReference type="NCBI Taxonomy" id="392011"/>
    <lineage>
        <taxon>Bacteria</taxon>
        <taxon>Bacillati</taxon>
        <taxon>Bacillota</taxon>
        <taxon>Bacilli</taxon>
        <taxon>Bacillales</taxon>
        <taxon>Alicyclobacillaceae</taxon>
        <taxon>Alicyclobacillus</taxon>
    </lineage>
</organism>
<protein>
    <submittedName>
        <fullName evidence="9">Cytosine permease</fullName>
    </submittedName>
</protein>
<evidence type="ECO:0000256" key="2">
    <source>
        <dbReference type="ARBA" id="ARBA00008974"/>
    </source>
</evidence>
<dbReference type="EMBL" id="JBDXSU010000006">
    <property type="protein sequence ID" value="MFB5190673.1"/>
    <property type="molecule type" value="Genomic_DNA"/>
</dbReference>
<dbReference type="Gene3D" id="1.10.4160.10">
    <property type="entry name" value="Hydantoin permease"/>
    <property type="match status" value="1"/>
</dbReference>
<keyword evidence="4 8" id="KW-0812">Transmembrane</keyword>
<proteinExistence type="inferred from homology"/>
<feature type="transmembrane region" description="Helical" evidence="8">
    <location>
        <begin position="191"/>
        <end position="212"/>
    </location>
</feature>
<dbReference type="CDD" id="cd11484">
    <property type="entry name" value="SLC-NCS1sbd_CobB-like"/>
    <property type="match status" value="1"/>
</dbReference>
<keyword evidence="10" id="KW-1185">Reference proteome</keyword>
<evidence type="ECO:0000256" key="1">
    <source>
        <dbReference type="ARBA" id="ARBA00004141"/>
    </source>
</evidence>
<comment type="caution">
    <text evidence="9">The sequence shown here is derived from an EMBL/GenBank/DDBJ whole genome shotgun (WGS) entry which is preliminary data.</text>
</comment>
<evidence type="ECO:0000256" key="4">
    <source>
        <dbReference type="ARBA" id="ARBA00022692"/>
    </source>
</evidence>
<comment type="similarity">
    <text evidence="2 7">Belongs to the purine-cytosine permease (2.A.39) family.</text>
</comment>
<evidence type="ECO:0000256" key="5">
    <source>
        <dbReference type="ARBA" id="ARBA00022989"/>
    </source>
</evidence>
<keyword evidence="6 7" id="KW-0472">Membrane</keyword>
<dbReference type="Proteomes" id="UP001579974">
    <property type="component" value="Unassembled WGS sequence"/>
</dbReference>
<feature type="transmembrane region" description="Helical" evidence="8">
    <location>
        <begin position="388"/>
        <end position="405"/>
    </location>
</feature>
<gene>
    <name evidence="9" type="ORF">KKP3000_004144</name>
</gene>
<evidence type="ECO:0000256" key="6">
    <source>
        <dbReference type="ARBA" id="ARBA00023136"/>
    </source>
</evidence>
<dbReference type="PANTHER" id="PTHR31806:SF1">
    <property type="entry name" value="PURINE-CYTOSINE PERMEASE FCY2-RELATED"/>
    <property type="match status" value="1"/>
</dbReference>
<feature type="transmembrane region" description="Helical" evidence="8">
    <location>
        <begin position="233"/>
        <end position="255"/>
    </location>
</feature>
<dbReference type="InterPro" id="IPR001248">
    <property type="entry name" value="Pur-cyt_permease"/>
</dbReference>
<evidence type="ECO:0000256" key="3">
    <source>
        <dbReference type="ARBA" id="ARBA00022448"/>
    </source>
</evidence>
<evidence type="ECO:0000313" key="10">
    <source>
        <dbReference type="Proteomes" id="UP001579974"/>
    </source>
</evidence>
<dbReference type="PANTHER" id="PTHR31806">
    <property type="entry name" value="PURINE-CYTOSINE PERMEASE FCY2-RELATED"/>
    <property type="match status" value="1"/>
</dbReference>
<dbReference type="PIRSF" id="PIRSF002744">
    <property type="entry name" value="Pur-cyt_permease"/>
    <property type="match status" value="1"/>
</dbReference>
<feature type="transmembrane region" description="Helical" evidence="8">
    <location>
        <begin position="349"/>
        <end position="368"/>
    </location>
</feature>
<feature type="transmembrane region" description="Helical" evidence="8">
    <location>
        <begin position="124"/>
        <end position="146"/>
    </location>
</feature>
<feature type="transmembrane region" description="Helical" evidence="8">
    <location>
        <begin position="50"/>
        <end position="69"/>
    </location>
</feature>
<feature type="transmembrane region" description="Helical" evidence="8">
    <location>
        <begin position="158"/>
        <end position="179"/>
    </location>
</feature>
<evidence type="ECO:0000256" key="7">
    <source>
        <dbReference type="PIRNR" id="PIRNR002744"/>
    </source>
</evidence>
<name>A0ABV5AEJ4_9BACL</name>
<feature type="transmembrane region" description="Helical" evidence="8">
    <location>
        <begin position="90"/>
        <end position="112"/>
    </location>
</feature>